<reference evidence="1 2" key="1">
    <citation type="submission" date="2015-03" db="EMBL/GenBank/DDBJ databases">
        <authorList>
            <person name="Murphy D."/>
        </authorList>
    </citation>
    <scope>NUCLEOTIDE SEQUENCE [LARGE SCALE GENOMIC DNA]</scope>
    <source>
        <strain evidence="1 2">PAP088</strain>
    </source>
</reference>
<proteinExistence type="predicted"/>
<evidence type="ECO:0000313" key="2">
    <source>
        <dbReference type="Proteomes" id="UP000045782"/>
    </source>
</evidence>
<organism evidence="1 2">
    <name type="scientific">Mycobacteroides abscessus</name>
    <dbReference type="NCBI Taxonomy" id="36809"/>
    <lineage>
        <taxon>Bacteria</taxon>
        <taxon>Bacillati</taxon>
        <taxon>Actinomycetota</taxon>
        <taxon>Actinomycetes</taxon>
        <taxon>Mycobacteriales</taxon>
        <taxon>Mycobacteriaceae</taxon>
        <taxon>Mycobacteroides</taxon>
    </lineage>
</organism>
<gene>
    <name evidence="1" type="ORF">ERS075579_04419</name>
</gene>
<dbReference type="EMBL" id="CSWP01000011">
    <property type="protein sequence ID" value="CPV68597.1"/>
    <property type="molecule type" value="Genomic_DNA"/>
</dbReference>
<sequence length="181" mass="20009">MTQSYLSDETIATMSADARRDLIQRLERPLSEVAPPYLARFRALRLGLMIGGSIALIPWITYLAFTLPENYVAQRWTATWVGFDILVVTFMIATAALALLRRQLLVLTAFATGVLLICDAWFGVMTAGPAEVRWAILTAVAAELPVAAVMIRGALLITRLTMTRLLVIEPGMPLWRVPLLP</sequence>
<protein>
    <submittedName>
        <fullName evidence="1">Uncharacterized protein</fullName>
    </submittedName>
</protein>
<dbReference type="RefSeq" id="WP_016893115.1">
    <property type="nucleotide sequence ID" value="NZ_CSWP01000011.1"/>
</dbReference>
<dbReference type="AlphaFoldDB" id="A0A0U0ZSK6"/>
<name>A0A0U0ZSK6_9MYCO</name>
<evidence type="ECO:0000313" key="1">
    <source>
        <dbReference type="EMBL" id="CPV68597.1"/>
    </source>
</evidence>
<dbReference type="Proteomes" id="UP000045782">
    <property type="component" value="Unassembled WGS sequence"/>
</dbReference>
<accession>A0A0U0ZSK6</accession>